<protein>
    <submittedName>
        <fullName evidence="1">Glyoxalase</fullName>
    </submittedName>
</protein>
<accession>A0ABW2ZC91</accession>
<gene>
    <name evidence="1" type="ORF">ACFQZW_12530</name>
</gene>
<dbReference type="Proteomes" id="UP001597032">
    <property type="component" value="Unassembled WGS sequence"/>
</dbReference>
<sequence length="118" mass="13803">MKTRPVIPNALILDKTKDIEKFQNESLRPIIKSLNDLIVVYFQNYAKSKKIEFINLTEDQKNKFIATAFLKDQNLKSEVKGFVIGQFSVAEFNFYKIFSKEINKRILGIVKQRILKAF</sequence>
<name>A0ABW2ZC91_9FLAO</name>
<evidence type="ECO:0000313" key="2">
    <source>
        <dbReference type="Proteomes" id="UP001597032"/>
    </source>
</evidence>
<dbReference type="EMBL" id="JBHTIC010000020">
    <property type="protein sequence ID" value="MFD0762910.1"/>
    <property type="molecule type" value="Genomic_DNA"/>
</dbReference>
<organism evidence="1 2">
    <name type="scientific">Lutibacter aestuarii</name>
    <dbReference type="NCBI Taxonomy" id="861111"/>
    <lineage>
        <taxon>Bacteria</taxon>
        <taxon>Pseudomonadati</taxon>
        <taxon>Bacteroidota</taxon>
        <taxon>Flavobacteriia</taxon>
        <taxon>Flavobacteriales</taxon>
        <taxon>Flavobacteriaceae</taxon>
        <taxon>Lutibacter</taxon>
    </lineage>
</organism>
<dbReference type="RefSeq" id="WP_298264160.1">
    <property type="nucleotide sequence ID" value="NZ_JBHTIC010000020.1"/>
</dbReference>
<keyword evidence="2" id="KW-1185">Reference proteome</keyword>
<evidence type="ECO:0000313" key="1">
    <source>
        <dbReference type="EMBL" id="MFD0762910.1"/>
    </source>
</evidence>
<reference evidence="2" key="1">
    <citation type="journal article" date="2019" name="Int. J. Syst. Evol. Microbiol.">
        <title>The Global Catalogue of Microorganisms (GCM) 10K type strain sequencing project: providing services to taxonomists for standard genome sequencing and annotation.</title>
        <authorList>
            <consortium name="The Broad Institute Genomics Platform"/>
            <consortium name="The Broad Institute Genome Sequencing Center for Infectious Disease"/>
            <person name="Wu L."/>
            <person name="Ma J."/>
        </authorList>
    </citation>
    <scope>NUCLEOTIDE SEQUENCE [LARGE SCALE GENOMIC DNA]</scope>
    <source>
        <strain evidence="2">CCUG 60022</strain>
    </source>
</reference>
<comment type="caution">
    <text evidence="1">The sequence shown here is derived from an EMBL/GenBank/DDBJ whole genome shotgun (WGS) entry which is preliminary data.</text>
</comment>
<proteinExistence type="predicted"/>